<evidence type="ECO:0000256" key="4">
    <source>
        <dbReference type="ARBA" id="ARBA00022801"/>
    </source>
</evidence>
<dbReference type="Proteomes" id="UP001554427">
    <property type="component" value="Unassembled WGS sequence"/>
</dbReference>
<evidence type="ECO:0000313" key="13">
    <source>
        <dbReference type="Proteomes" id="UP001554427"/>
    </source>
</evidence>
<evidence type="ECO:0000256" key="7">
    <source>
        <dbReference type="ARBA" id="ARBA00024603"/>
    </source>
</evidence>
<keyword evidence="3 9" id="KW-0479">Metal-binding</keyword>
<keyword evidence="4 9" id="KW-0378">Hydrolase</keyword>
<organism evidence="12 13">
    <name type="scientific">Aliikangiella maris</name>
    <dbReference type="NCBI Taxonomy" id="3162458"/>
    <lineage>
        <taxon>Bacteria</taxon>
        <taxon>Pseudomonadati</taxon>
        <taxon>Pseudomonadota</taxon>
        <taxon>Gammaproteobacteria</taxon>
        <taxon>Oceanospirillales</taxon>
        <taxon>Pleioneaceae</taxon>
        <taxon>Aliikangiella</taxon>
    </lineage>
</organism>
<dbReference type="PANTHER" id="PTHR43660">
    <property type="entry name" value="DIPEPTIDYL CARBOXYPEPTIDASE"/>
    <property type="match status" value="1"/>
</dbReference>
<reference evidence="12 13" key="1">
    <citation type="submission" date="2024-06" db="EMBL/GenBank/DDBJ databases">
        <title>Aliikangiella maris sp. nov., sp. nov., a phycosphere bacterium isolated from seawater and ecosystem role in Phaeocystis globosa blooms.</title>
        <authorList>
            <person name="Li F."/>
        </authorList>
    </citation>
    <scope>NUCLEOTIDE SEQUENCE [LARGE SCALE GENOMIC DNA]</scope>
    <source>
        <strain evidence="12 13">GXAS 306</strain>
    </source>
</reference>
<comment type="caution">
    <text evidence="12">The sequence shown here is derived from an EMBL/GenBank/DDBJ whole genome shotgun (WGS) entry which is preliminary data.</text>
</comment>
<accession>A0ABV3MRX2</accession>
<protein>
    <recommendedName>
        <fullName evidence="8">oligopeptidase A</fullName>
        <ecNumber evidence="8">3.4.24.70</ecNumber>
    </recommendedName>
</protein>
<dbReference type="GO" id="GO:0016787">
    <property type="term" value="F:hydrolase activity"/>
    <property type="evidence" value="ECO:0007669"/>
    <property type="project" value="UniProtKB-KW"/>
</dbReference>
<feature type="domain" description="Peptidase M3A/M3B catalytic" evidence="10">
    <location>
        <begin position="230"/>
        <end position="681"/>
    </location>
</feature>
<evidence type="ECO:0000256" key="3">
    <source>
        <dbReference type="ARBA" id="ARBA00022723"/>
    </source>
</evidence>
<evidence type="ECO:0000256" key="5">
    <source>
        <dbReference type="ARBA" id="ARBA00022833"/>
    </source>
</evidence>
<evidence type="ECO:0000313" key="12">
    <source>
        <dbReference type="EMBL" id="MEW4366934.1"/>
    </source>
</evidence>
<dbReference type="InterPro" id="IPR034005">
    <property type="entry name" value="M3A_DCP"/>
</dbReference>
<dbReference type="InterPro" id="IPR045666">
    <property type="entry name" value="OpdA_N"/>
</dbReference>
<dbReference type="InterPro" id="IPR024077">
    <property type="entry name" value="Neurolysin/TOP_dom2"/>
</dbReference>
<evidence type="ECO:0000256" key="1">
    <source>
        <dbReference type="ARBA" id="ARBA00006040"/>
    </source>
</evidence>
<dbReference type="SUPFAM" id="SSF55486">
    <property type="entry name" value="Metalloproteases ('zincins'), catalytic domain"/>
    <property type="match status" value="1"/>
</dbReference>
<keyword evidence="2 9" id="KW-0645">Protease</keyword>
<evidence type="ECO:0000256" key="9">
    <source>
        <dbReference type="RuleBase" id="RU003435"/>
    </source>
</evidence>
<dbReference type="Gene3D" id="1.10.1370.10">
    <property type="entry name" value="Neurolysin, domain 3"/>
    <property type="match status" value="1"/>
</dbReference>
<evidence type="ECO:0000256" key="2">
    <source>
        <dbReference type="ARBA" id="ARBA00022670"/>
    </source>
</evidence>
<dbReference type="PANTHER" id="PTHR43660:SF1">
    <property type="entry name" value="DIPEPTIDYL CARBOXYPEPTIDASE"/>
    <property type="match status" value="1"/>
</dbReference>
<evidence type="ECO:0000259" key="10">
    <source>
        <dbReference type="Pfam" id="PF01432"/>
    </source>
</evidence>
<gene>
    <name evidence="12" type="ORF">ABVT42_15790</name>
</gene>
<evidence type="ECO:0000256" key="8">
    <source>
        <dbReference type="ARBA" id="ARBA00026100"/>
    </source>
</evidence>
<keyword evidence="5 9" id="KW-0862">Zinc</keyword>
<dbReference type="InterPro" id="IPR024079">
    <property type="entry name" value="MetalloPept_cat_dom_sf"/>
</dbReference>
<comment type="similarity">
    <text evidence="1 9">Belongs to the peptidase M3 family.</text>
</comment>
<feature type="domain" description="Oligopeptidase A N-terminal" evidence="11">
    <location>
        <begin position="34"/>
        <end position="153"/>
    </location>
</feature>
<keyword evidence="6 9" id="KW-0482">Metalloprotease</keyword>
<proteinExistence type="inferred from homology"/>
<dbReference type="Pfam" id="PF01432">
    <property type="entry name" value="Peptidase_M3"/>
    <property type="match status" value="1"/>
</dbReference>
<dbReference type="InterPro" id="IPR045090">
    <property type="entry name" value="Pept_M3A_M3B"/>
</dbReference>
<dbReference type="InterPro" id="IPR024080">
    <property type="entry name" value="Neurolysin/TOP_N"/>
</dbReference>
<keyword evidence="13" id="KW-1185">Reference proteome</keyword>
<dbReference type="EMBL" id="JBFDAH010000019">
    <property type="protein sequence ID" value="MEW4366934.1"/>
    <property type="molecule type" value="Genomic_DNA"/>
</dbReference>
<dbReference type="Pfam" id="PF19310">
    <property type="entry name" value="TOP_N"/>
    <property type="match status" value="1"/>
</dbReference>
<dbReference type="Gene3D" id="1.20.1050.40">
    <property type="entry name" value="Endopeptidase. Chain P, domain 1"/>
    <property type="match status" value="1"/>
</dbReference>
<evidence type="ECO:0000256" key="6">
    <source>
        <dbReference type="ARBA" id="ARBA00023049"/>
    </source>
</evidence>
<sequence>MKYYSNMTITNPLLLQNPIEHVNDIDANYVEPAIEQIIADNRQQIAALTQLPNKTWENFMLPMDILENRLGKAWSPVSHLNSVCNSQALREAYDKGLSHLTDYSTQLGQDKALFSATQALYDDRENLQLTATQTHILKDSLLGFRLSGVDLSEALQAEFAKIQKRLSQLKSKFEHNILDATMSWRKPISDKNLLNGLPETELEILAANAKARGESGYLITLEIPSYLAILTYADDRKLREEVYYAYVTRASELGFDKGQYDNGPIMEEILSLKNAKAKLLGFDNFAQLSLESKMAESPEQVIAFLEQLNHAAHQQAKDELATLQAYAKQSGIDELASWDVAYYSEKLKQKTFEISQSELRPYFVVDKVMQGLFDLTEQLFNVTFQQTNDKAIWHPKVRHYELLRDNQVIAEFYLDLFARQHKRGGAWMDVCQSRYKTDTQQIQIPIAYLTCNFAEPAENKPALLTHDEVVTLFHEFGHGIHHMLTQVDELAASGISNVPWDAVELPSQFMENFCYHPEVINQISGHYETGEPLPENKLNKLIEAKNFQSAMMMVRQIEFSLFDIKIHMAEPLKVDTIQQELNEIRKAVAVMPPPEFNRFQHSFSHIFAGGYAAGYYSYKWAEVLSADAFSLFEEEGVLNQAAGRKFLTNILEKGGSADPMELFVAFRGRKPSVEPLLRHAGIDTSNVYE</sequence>
<comment type="catalytic activity">
    <reaction evidence="7">
        <text>Hydrolysis of oligopeptides, with broad specificity. Gly or Ala commonly occur as P1 or P1' residues, but more distant residues are also important, as is shown by the fact that Z-Gly-Pro-Gly-|-Gly-Pro-Ala is cleaved, but not Z-(Gly)(5).</text>
        <dbReference type="EC" id="3.4.24.70"/>
    </reaction>
</comment>
<dbReference type="EC" id="3.4.24.70" evidence="8"/>
<comment type="cofactor">
    <cofactor evidence="9">
        <name>Zn(2+)</name>
        <dbReference type="ChEBI" id="CHEBI:29105"/>
    </cofactor>
    <text evidence="9">Binds 1 zinc ion.</text>
</comment>
<evidence type="ECO:0000259" key="11">
    <source>
        <dbReference type="Pfam" id="PF19310"/>
    </source>
</evidence>
<dbReference type="CDD" id="cd06456">
    <property type="entry name" value="M3A_DCP"/>
    <property type="match status" value="1"/>
</dbReference>
<dbReference type="InterPro" id="IPR001567">
    <property type="entry name" value="Pept_M3A_M3B_dom"/>
</dbReference>
<name>A0ABV3MRX2_9GAMM</name>
<dbReference type="Gene3D" id="3.40.390.10">
    <property type="entry name" value="Collagenase (Catalytic Domain)"/>
    <property type="match status" value="1"/>
</dbReference>